<dbReference type="AlphaFoldDB" id="A0A3B1CW50"/>
<reference evidence="3" key="1">
    <citation type="submission" date="2018-06" db="EMBL/GenBank/DDBJ databases">
        <authorList>
            <person name="Zhirakovskaya E."/>
        </authorList>
    </citation>
    <scope>NUCLEOTIDE SEQUENCE</scope>
</reference>
<keyword evidence="1 3" id="KW-0328">Glycosyltransferase</keyword>
<dbReference type="Gene3D" id="3.40.50.11350">
    <property type="match status" value="1"/>
</dbReference>
<accession>A0A3B1CW50</accession>
<sequence length="295" mass="34610">MIISKLMGGLGNQMFQYAAGRSLAHKHGVDLKLDISYFQSCQLRKYALEVFNIGSSFATQEEIEALTTRKVGIAERIYNRIRRRPARPPASYIDQTCRIEPHVLFDSEILNLSDNIYLDGYWQSEKYFIDIESIIRREFAINIPLNEDINEIAKEIASCESVNIHIRRSDYVSNKHTNQYHGVCSLDYYYQCIEQLVKIIKKPYFFIFSDDPQWVRDNLKTSYPFKIIEGNLDKGYEDLRLMSLCRHHIIANSSFSWWGAWLNPQKDKIVFVPKQWFAQEDLNINDIVPDSWTKI</sequence>
<dbReference type="Pfam" id="PF01531">
    <property type="entry name" value="Glyco_transf_11"/>
    <property type="match status" value="1"/>
</dbReference>
<dbReference type="EMBL" id="UOGJ01000011">
    <property type="protein sequence ID" value="VAX34856.1"/>
    <property type="molecule type" value="Genomic_DNA"/>
</dbReference>
<name>A0A3B1CW50_9ZZZZ</name>
<organism evidence="3">
    <name type="scientific">hydrothermal vent metagenome</name>
    <dbReference type="NCBI Taxonomy" id="652676"/>
    <lineage>
        <taxon>unclassified sequences</taxon>
        <taxon>metagenomes</taxon>
        <taxon>ecological metagenomes</taxon>
    </lineage>
</organism>
<dbReference type="PANTHER" id="PTHR11927">
    <property type="entry name" value="GALACTOSIDE 2-L-FUCOSYLTRANSFERASE"/>
    <property type="match status" value="1"/>
</dbReference>
<dbReference type="GO" id="GO:0008107">
    <property type="term" value="F:galactoside 2-alpha-L-fucosyltransferase activity"/>
    <property type="evidence" value="ECO:0007669"/>
    <property type="project" value="InterPro"/>
</dbReference>
<evidence type="ECO:0000256" key="2">
    <source>
        <dbReference type="ARBA" id="ARBA00022679"/>
    </source>
</evidence>
<proteinExistence type="predicted"/>
<keyword evidence="2 3" id="KW-0808">Transferase</keyword>
<evidence type="ECO:0000313" key="3">
    <source>
        <dbReference type="EMBL" id="VAX34856.1"/>
    </source>
</evidence>
<evidence type="ECO:0000256" key="1">
    <source>
        <dbReference type="ARBA" id="ARBA00022676"/>
    </source>
</evidence>
<dbReference type="GO" id="GO:0005975">
    <property type="term" value="P:carbohydrate metabolic process"/>
    <property type="evidence" value="ECO:0007669"/>
    <property type="project" value="InterPro"/>
</dbReference>
<dbReference type="GO" id="GO:0016020">
    <property type="term" value="C:membrane"/>
    <property type="evidence" value="ECO:0007669"/>
    <property type="project" value="InterPro"/>
</dbReference>
<dbReference type="PANTHER" id="PTHR11927:SF9">
    <property type="entry name" value="L-FUCOSYLTRANSFERASE"/>
    <property type="match status" value="1"/>
</dbReference>
<gene>
    <name evidence="3" type="ORF">MNBD_UNCLBAC01-1098</name>
</gene>
<protein>
    <submittedName>
        <fullName evidence="3">Alpha-1,2-fucosyltransferase</fullName>
    </submittedName>
</protein>
<dbReference type="CDD" id="cd11301">
    <property type="entry name" value="Fut1_Fut2_like"/>
    <property type="match status" value="1"/>
</dbReference>
<dbReference type="InterPro" id="IPR002516">
    <property type="entry name" value="Glyco_trans_11"/>
</dbReference>